<keyword evidence="5" id="KW-0597">Phosphoprotein</keyword>
<feature type="domain" description="Mechanosensitive ion channel MscS" evidence="16">
    <location>
        <begin position="285"/>
        <end position="355"/>
    </location>
</feature>
<evidence type="ECO:0000256" key="14">
    <source>
        <dbReference type="SAM" id="MobiDB-lite"/>
    </source>
</evidence>
<feature type="transmembrane region" description="Helical" evidence="15">
    <location>
        <begin position="195"/>
        <end position="216"/>
    </location>
</feature>
<dbReference type="PANTHER" id="PTHR43634">
    <property type="entry name" value="OW CONDUCTANCE MECHANOSENSITIVE CHANNEL"/>
    <property type="match status" value="1"/>
</dbReference>
<organism evidence="19 20">
    <name type="scientific">Arabis nemorensis</name>
    <dbReference type="NCBI Taxonomy" id="586526"/>
    <lineage>
        <taxon>Eukaryota</taxon>
        <taxon>Viridiplantae</taxon>
        <taxon>Streptophyta</taxon>
        <taxon>Embryophyta</taxon>
        <taxon>Tracheophyta</taxon>
        <taxon>Spermatophyta</taxon>
        <taxon>Magnoliopsida</taxon>
        <taxon>eudicotyledons</taxon>
        <taxon>Gunneridae</taxon>
        <taxon>Pentapetalae</taxon>
        <taxon>rosids</taxon>
        <taxon>malvids</taxon>
        <taxon>Brassicales</taxon>
        <taxon>Brassicaceae</taxon>
        <taxon>Arabideae</taxon>
        <taxon>Arabis</taxon>
    </lineage>
</organism>
<keyword evidence="6" id="KW-0934">Plastid</keyword>
<evidence type="ECO:0000256" key="11">
    <source>
        <dbReference type="ARBA" id="ARBA00023136"/>
    </source>
</evidence>
<evidence type="ECO:0000259" key="16">
    <source>
        <dbReference type="Pfam" id="PF00924"/>
    </source>
</evidence>
<feature type="region of interest" description="Disordered" evidence="14">
    <location>
        <begin position="496"/>
        <end position="629"/>
    </location>
</feature>
<dbReference type="Pfam" id="PF00924">
    <property type="entry name" value="MS_channel_2nd"/>
    <property type="match status" value="1"/>
</dbReference>
<dbReference type="InterPro" id="IPR056876">
    <property type="entry name" value="Msl2-3_C"/>
</dbReference>
<keyword evidence="4" id="KW-0150">Chloroplast</keyword>
<gene>
    <name evidence="19" type="ORF">ANE_LOCUS4579</name>
</gene>
<evidence type="ECO:0000259" key="17">
    <source>
        <dbReference type="Pfam" id="PF24956"/>
    </source>
</evidence>
<dbReference type="Proteomes" id="UP000489600">
    <property type="component" value="Unassembled WGS sequence"/>
</dbReference>
<dbReference type="Gene3D" id="1.10.287.1260">
    <property type="match status" value="1"/>
</dbReference>
<dbReference type="Pfam" id="PF24956">
    <property type="entry name" value="Msl2-3_C"/>
    <property type="match status" value="1"/>
</dbReference>
<name>A0A565AZ45_9BRAS</name>
<keyword evidence="10" id="KW-0406">Ion transport</keyword>
<dbReference type="EMBL" id="CABITT030000002">
    <property type="protein sequence ID" value="VVA94134.1"/>
    <property type="molecule type" value="Genomic_DNA"/>
</dbReference>
<evidence type="ECO:0000256" key="15">
    <source>
        <dbReference type="SAM" id="Phobius"/>
    </source>
</evidence>
<reference evidence="19" key="1">
    <citation type="submission" date="2019-07" db="EMBL/GenBank/DDBJ databases">
        <authorList>
            <person name="Dittberner H."/>
        </authorList>
    </citation>
    <scope>NUCLEOTIDE SEQUENCE [LARGE SCALE GENOMIC DNA]</scope>
</reference>
<feature type="compositionally biased region" description="Basic and acidic residues" evidence="14">
    <location>
        <begin position="568"/>
        <end position="587"/>
    </location>
</feature>
<comment type="subcellular location">
    <subcellularLocation>
        <location evidence="1">Plastid</location>
        <location evidence="1">Chloroplast membrane</location>
        <topology evidence="1">Multi-pass membrane protein</topology>
    </subcellularLocation>
</comment>
<feature type="domain" description="Mechanosensitive channel protein 2/3 transmembrane" evidence="18">
    <location>
        <begin position="154"/>
        <end position="283"/>
    </location>
</feature>
<feature type="transmembrane region" description="Helical" evidence="15">
    <location>
        <begin position="153"/>
        <end position="174"/>
    </location>
</feature>
<evidence type="ECO:0000256" key="7">
    <source>
        <dbReference type="ARBA" id="ARBA00022692"/>
    </source>
</evidence>
<dbReference type="OrthoDB" id="1676006at2759"/>
<feature type="compositionally biased region" description="Low complexity" evidence="14">
    <location>
        <begin position="549"/>
        <end position="564"/>
    </location>
</feature>
<evidence type="ECO:0000256" key="2">
    <source>
        <dbReference type="ARBA" id="ARBA00008017"/>
    </source>
</evidence>
<feature type="domain" description="Mechanosensitive ion channel protein 2/3 C-terminal" evidence="17">
    <location>
        <begin position="360"/>
        <end position="446"/>
    </location>
</feature>
<keyword evidence="12" id="KW-0407">Ion channel</keyword>
<evidence type="ECO:0000259" key="18">
    <source>
        <dbReference type="Pfam" id="PF25237"/>
    </source>
</evidence>
<evidence type="ECO:0000313" key="20">
    <source>
        <dbReference type="Proteomes" id="UP000489600"/>
    </source>
</evidence>
<evidence type="ECO:0000256" key="13">
    <source>
        <dbReference type="ARBA" id="ARBA00058298"/>
    </source>
</evidence>
<keyword evidence="9 15" id="KW-1133">Transmembrane helix</keyword>
<evidence type="ECO:0008006" key="21">
    <source>
        <dbReference type="Google" id="ProtNLM"/>
    </source>
</evidence>
<dbReference type="AlphaFoldDB" id="A0A565AZ45"/>
<keyword evidence="7 15" id="KW-0812">Transmembrane</keyword>
<evidence type="ECO:0000256" key="8">
    <source>
        <dbReference type="ARBA" id="ARBA00022946"/>
    </source>
</evidence>
<dbReference type="GO" id="GO:0034220">
    <property type="term" value="P:monoatomic ion transmembrane transport"/>
    <property type="evidence" value="ECO:0007669"/>
    <property type="project" value="UniProtKB-KW"/>
</dbReference>
<comment type="caution">
    <text evidence="19">The sequence shown here is derived from an EMBL/GenBank/DDBJ whole genome shotgun (WGS) entry which is preliminary data.</text>
</comment>
<dbReference type="InterPro" id="IPR057483">
    <property type="entry name" value="MSL2/3_TM_dom"/>
</dbReference>
<evidence type="ECO:0000256" key="3">
    <source>
        <dbReference type="ARBA" id="ARBA00022448"/>
    </source>
</evidence>
<comment type="function">
    <text evidence="13">Mechanosensitive channel that opens in response to stretch forces in the membrane lipid bilayer. Controls plastid size, shape, and perhaps division during normal plant development by altering ion flux in response to changes in membrane tension. Acts as a component of the chloroplast division machinery.</text>
</comment>
<evidence type="ECO:0000313" key="19">
    <source>
        <dbReference type="EMBL" id="VVA94134.1"/>
    </source>
</evidence>
<proteinExistence type="inferred from homology"/>
<evidence type="ECO:0000256" key="5">
    <source>
        <dbReference type="ARBA" id="ARBA00022553"/>
    </source>
</evidence>
<protein>
    <recommendedName>
        <fullName evidence="21">Mechanosensitive ion channel protein</fullName>
    </recommendedName>
</protein>
<comment type="similarity">
    <text evidence="2">Belongs to the MscS (TC 1.A.23) family.</text>
</comment>
<dbReference type="GO" id="GO:0010020">
    <property type="term" value="P:chloroplast fission"/>
    <property type="evidence" value="ECO:0007669"/>
    <property type="project" value="UniProtKB-ARBA"/>
</dbReference>
<accession>A0A565AZ45</accession>
<feature type="transmembrane region" description="Helical" evidence="15">
    <location>
        <begin position="115"/>
        <end position="133"/>
    </location>
</feature>
<dbReference type="FunFam" id="1.10.287.1260:FF:000008">
    <property type="entry name" value="Mechanosensitive ion channel protein 3, chloroplastic"/>
    <property type="match status" value="1"/>
</dbReference>
<evidence type="ECO:0000256" key="10">
    <source>
        <dbReference type="ARBA" id="ARBA00023065"/>
    </source>
</evidence>
<dbReference type="InterPro" id="IPR006685">
    <property type="entry name" value="MscS_channel_2nd"/>
</dbReference>
<dbReference type="SUPFAM" id="SSF50182">
    <property type="entry name" value="Sm-like ribonucleoproteins"/>
    <property type="match status" value="1"/>
</dbReference>
<feature type="transmembrane region" description="Helical" evidence="15">
    <location>
        <begin position="236"/>
        <end position="260"/>
    </location>
</feature>
<evidence type="ECO:0000256" key="1">
    <source>
        <dbReference type="ARBA" id="ARBA00004508"/>
    </source>
</evidence>
<dbReference type="InterPro" id="IPR045042">
    <property type="entry name" value="YnaI-like"/>
</dbReference>
<keyword evidence="11 15" id="KW-0472">Membrane</keyword>
<dbReference type="InterPro" id="IPR010920">
    <property type="entry name" value="LSM_dom_sf"/>
</dbReference>
<dbReference type="GO" id="GO:0031969">
    <property type="term" value="C:chloroplast membrane"/>
    <property type="evidence" value="ECO:0007669"/>
    <property type="project" value="UniProtKB-SubCell"/>
</dbReference>
<dbReference type="PANTHER" id="PTHR43634:SF15">
    <property type="entry name" value="MECHANOSENSITIVE ION CHANNEL PROTEIN 3, CHLOROPLASTIC"/>
    <property type="match status" value="1"/>
</dbReference>
<keyword evidence="3" id="KW-0813">Transport</keyword>
<sequence>MMMMRTVSLPLSHDLNVHKIHEASGYHNSVACRNRVYLTRTAFSSCATRQDVWSLQLLESLSGSVAPVSSRCNAFVCRAALFPGNGNEGPILKSTAVIFTRACDALRGNLHLMKLIPAFGILAFATWGLRPLLGLSRGTLFEKGNDANSHKRTTQYIVVSYLQPLLLWSGALLLCRALDPIVLSSSASQAIKQRLLSFARSISTVLAFVCCLSSLLQQAQKYFMETNNPADTRNMGFSFAGKAVYTAAWVAAASLFMELLGFSTQKWLTAGGLGTVLLTLAGREILTNFLSSIMIHATRPFVLNEWIQTKIGGYEVSGTVEHVGWWSPTIIRGDDREAVHIPNHQFSVNIVRNLTQKTHWRIKTHLAISHLDVSKINNIVADMRKVLSKNPQIEQQKIHRRVFLEAIDPENQALRILISCFVKTSRFEEYLCVKEAVLLDLLRVISHHGARLATPIRTVQRMRNEAEVDSAAFSDIVFNQAAMNRRFMLIEPSYKISSDDNAKSSPNSVQKSEESDSEGEPSESKAEAENNGSVLVSNSKKEKQKAALGSNSSTGTKGSPTSTSDEPVEQKSEEKKKDADKVEKDEVSDGEGATEQTLKPKARQGTEKSSGDPKARDGGGSGTSSSLEENIVLGVALDGSKRTLPIDEELEASGALMESEELGIGSE</sequence>
<evidence type="ECO:0000256" key="4">
    <source>
        <dbReference type="ARBA" id="ARBA00022528"/>
    </source>
</evidence>
<dbReference type="Pfam" id="PF25237">
    <property type="entry name" value="MSL2_3"/>
    <property type="match status" value="1"/>
</dbReference>
<feature type="compositionally biased region" description="Basic and acidic residues" evidence="14">
    <location>
        <begin position="604"/>
        <end position="617"/>
    </location>
</feature>
<keyword evidence="20" id="KW-1185">Reference proteome</keyword>
<dbReference type="Gene3D" id="2.30.30.60">
    <property type="match status" value="1"/>
</dbReference>
<evidence type="ECO:0000256" key="9">
    <source>
        <dbReference type="ARBA" id="ARBA00022989"/>
    </source>
</evidence>
<dbReference type="InterPro" id="IPR023408">
    <property type="entry name" value="MscS_beta-dom_sf"/>
</dbReference>
<evidence type="ECO:0000256" key="6">
    <source>
        <dbReference type="ARBA" id="ARBA00022640"/>
    </source>
</evidence>
<keyword evidence="8" id="KW-0809">Transit peptide</keyword>
<evidence type="ECO:0000256" key="12">
    <source>
        <dbReference type="ARBA" id="ARBA00023303"/>
    </source>
</evidence>